<dbReference type="Gene3D" id="2.130.10.10">
    <property type="entry name" value="YVTN repeat-like/Quinoprotein amine dehydrogenase"/>
    <property type="match status" value="1"/>
</dbReference>
<name>H6L3J5_SAPGL</name>
<keyword evidence="2" id="KW-1185">Reference proteome</keyword>
<gene>
    <name evidence="1" type="ordered locus">SGRA_2214</name>
</gene>
<dbReference type="KEGG" id="sgn:SGRA_2214"/>
<dbReference type="eggNOG" id="COG1520">
    <property type="taxonomic scope" value="Bacteria"/>
</dbReference>
<dbReference type="OrthoDB" id="1776264at2"/>
<reference evidence="1 2" key="1">
    <citation type="journal article" date="2012" name="Stand. Genomic Sci.">
        <title>Complete genome sequencing and analysis of Saprospira grandis str. Lewin, a predatory marine bacterium.</title>
        <authorList>
            <person name="Saw J.H."/>
            <person name="Yuryev A."/>
            <person name="Kanbe M."/>
            <person name="Hou S."/>
            <person name="Young A.G."/>
            <person name="Aizawa S."/>
            <person name="Alam M."/>
        </authorList>
    </citation>
    <scope>NUCLEOTIDE SEQUENCE [LARGE SCALE GENOMIC DNA]</scope>
    <source>
        <strain evidence="1 2">Lewin</strain>
    </source>
</reference>
<dbReference type="AlphaFoldDB" id="H6L3J5"/>
<dbReference type="HOGENOM" id="CLU_526609_0_0_10"/>
<proteinExistence type="predicted"/>
<dbReference type="PANTHER" id="PTHR34512">
    <property type="entry name" value="CELL SURFACE PROTEIN"/>
    <property type="match status" value="1"/>
</dbReference>
<dbReference type="STRING" id="984262.SGRA_2214"/>
<dbReference type="Proteomes" id="UP000007519">
    <property type="component" value="Chromosome"/>
</dbReference>
<dbReference type="InterPro" id="IPR011047">
    <property type="entry name" value="Quinoprotein_ADH-like_sf"/>
</dbReference>
<dbReference type="EMBL" id="CP002831">
    <property type="protein sequence ID" value="AFC24943.1"/>
    <property type="molecule type" value="Genomic_DNA"/>
</dbReference>
<evidence type="ECO:0000313" key="1">
    <source>
        <dbReference type="EMBL" id="AFC24943.1"/>
    </source>
</evidence>
<protein>
    <recommendedName>
        <fullName evidence="3">Pyrrolo-quinoline quinone</fullName>
    </recommendedName>
</protein>
<dbReference type="RefSeq" id="WP_015692558.1">
    <property type="nucleotide sequence ID" value="NC_016940.1"/>
</dbReference>
<accession>H6L3J5</accession>
<dbReference type="SUPFAM" id="SSF50998">
    <property type="entry name" value="Quinoprotein alcohol dehydrogenase-like"/>
    <property type="match status" value="2"/>
</dbReference>
<sequence length="564" mass="63222">MRSPLAIILAILGLGGLAAAAYFMDLPAYFVQNKEVISRPDSSGIDSLPRPLFPDPNRIDFVDEEGDSFSIELVNPTYLSNERRNYYGDSLPDKLDIIWQLTLGSGKTQVGRTIKNWSGAGWTGQPLIVIENGKKYIIQGAFDHRLKKIDYETGEVLWQYRFDDVVKGTGSLWINHNADSLKDRVLVLQGTRAGGKLNAPIVDCYRAISYFTGEERWRVNSPRTRCYSRDVDGSALIINDTAYLPLETSIFTVFNPDPKAAKMKDGLLQPEFYRFQDTLYRDIDASVHGGNVVSEASPVRLRDHIYLASGSGRVWGYNMKKPGMDWEYFIGSDIDGSPVVTDDSCILVSVEKQYIKGQGGILKLDPSKKPEEATVWYMPVKNRRFVGWLGGVIGTAATNEATRVKGHPHIGATIGIDGYTYFFDLNKLDTQKVTLFDGERKVATPKVYYKHRTGPAIASPIIIGNRAAVPTYQGFYLFEFDKEMNFKLLDKQEFSAEATPFVDQGRIFIASRDGNLYCLGRSSAPTKRVNSIYGKTEVNPRNGKLKRYWKGELQPLEGTKEGQK</sequence>
<evidence type="ECO:0008006" key="3">
    <source>
        <dbReference type="Google" id="ProtNLM"/>
    </source>
</evidence>
<dbReference type="InterPro" id="IPR015943">
    <property type="entry name" value="WD40/YVTN_repeat-like_dom_sf"/>
</dbReference>
<evidence type="ECO:0000313" key="2">
    <source>
        <dbReference type="Proteomes" id="UP000007519"/>
    </source>
</evidence>
<organism evidence="1 2">
    <name type="scientific">Saprospira grandis (strain Lewin)</name>
    <dbReference type="NCBI Taxonomy" id="984262"/>
    <lineage>
        <taxon>Bacteria</taxon>
        <taxon>Pseudomonadati</taxon>
        <taxon>Bacteroidota</taxon>
        <taxon>Saprospiria</taxon>
        <taxon>Saprospirales</taxon>
        <taxon>Saprospiraceae</taxon>
        <taxon>Saprospira</taxon>
    </lineage>
</organism>
<dbReference type="PANTHER" id="PTHR34512:SF30">
    <property type="entry name" value="OUTER MEMBRANE PROTEIN ASSEMBLY FACTOR BAMB"/>
    <property type="match status" value="1"/>
</dbReference>